<dbReference type="CDD" id="cd00609">
    <property type="entry name" value="AAT_like"/>
    <property type="match status" value="1"/>
</dbReference>
<dbReference type="Gene3D" id="3.90.1150.10">
    <property type="entry name" value="Aspartate Aminotransferase, domain 1"/>
    <property type="match status" value="1"/>
</dbReference>
<dbReference type="GO" id="GO:0030170">
    <property type="term" value="F:pyridoxal phosphate binding"/>
    <property type="evidence" value="ECO:0007669"/>
    <property type="project" value="InterPro"/>
</dbReference>
<dbReference type="Pfam" id="PF00155">
    <property type="entry name" value="Aminotran_1_2"/>
    <property type="match status" value="1"/>
</dbReference>
<comment type="caution">
    <text evidence="7">The sequence shown here is derived from an EMBL/GenBank/DDBJ whole genome shotgun (WGS) entry which is preliminary data.</text>
</comment>
<name>A0A5C7I2F1_9ROSI</name>
<evidence type="ECO:0000256" key="4">
    <source>
        <dbReference type="ARBA" id="ARBA00022679"/>
    </source>
</evidence>
<dbReference type="FunFam" id="3.40.640.10:FF:000086">
    <property type="entry name" value="Kynurenine--oxoglutarate transaminase 1"/>
    <property type="match status" value="1"/>
</dbReference>
<keyword evidence="5" id="KW-0663">Pyridoxal phosphate</keyword>
<dbReference type="InterPro" id="IPR004839">
    <property type="entry name" value="Aminotransferase_I/II_large"/>
</dbReference>
<evidence type="ECO:0000256" key="1">
    <source>
        <dbReference type="ARBA" id="ARBA00001933"/>
    </source>
</evidence>
<organism evidence="7 8">
    <name type="scientific">Acer yangbiense</name>
    <dbReference type="NCBI Taxonomy" id="1000413"/>
    <lineage>
        <taxon>Eukaryota</taxon>
        <taxon>Viridiplantae</taxon>
        <taxon>Streptophyta</taxon>
        <taxon>Embryophyta</taxon>
        <taxon>Tracheophyta</taxon>
        <taxon>Spermatophyta</taxon>
        <taxon>Magnoliopsida</taxon>
        <taxon>eudicotyledons</taxon>
        <taxon>Gunneridae</taxon>
        <taxon>Pentapetalae</taxon>
        <taxon>rosids</taxon>
        <taxon>malvids</taxon>
        <taxon>Sapindales</taxon>
        <taxon>Sapindaceae</taxon>
        <taxon>Hippocastanoideae</taxon>
        <taxon>Acereae</taxon>
        <taxon>Acer</taxon>
    </lineage>
</organism>
<reference evidence="8" key="1">
    <citation type="journal article" date="2019" name="Gigascience">
        <title>De novo genome assembly of the endangered Acer yangbiense, a plant species with extremely small populations endemic to Yunnan Province, China.</title>
        <authorList>
            <person name="Yang J."/>
            <person name="Wariss H.M."/>
            <person name="Tao L."/>
            <person name="Zhang R."/>
            <person name="Yun Q."/>
            <person name="Hollingsworth P."/>
            <person name="Dao Z."/>
            <person name="Luo G."/>
            <person name="Guo H."/>
            <person name="Ma Y."/>
            <person name="Sun W."/>
        </authorList>
    </citation>
    <scope>NUCLEOTIDE SEQUENCE [LARGE SCALE GENOMIC DNA]</scope>
    <source>
        <strain evidence="8">cv. Malutang</strain>
    </source>
</reference>
<dbReference type="Proteomes" id="UP000323000">
    <property type="component" value="Chromosome 4"/>
</dbReference>
<dbReference type="AlphaFoldDB" id="A0A5C7I2F1"/>
<evidence type="ECO:0000256" key="3">
    <source>
        <dbReference type="ARBA" id="ARBA00022576"/>
    </source>
</evidence>
<dbReference type="EMBL" id="VAHF01000004">
    <property type="protein sequence ID" value="TXG63340.1"/>
    <property type="molecule type" value="Genomic_DNA"/>
</dbReference>
<dbReference type="FunFam" id="3.90.1150.10:FF:000096">
    <property type="entry name" value="ATP-binding cassette sub-family A member 3-like Protein"/>
    <property type="match status" value="1"/>
</dbReference>
<comment type="cofactor">
    <cofactor evidence="1">
        <name>pyridoxal 5'-phosphate</name>
        <dbReference type="ChEBI" id="CHEBI:597326"/>
    </cofactor>
</comment>
<keyword evidence="4" id="KW-0808">Transferase</keyword>
<dbReference type="GO" id="GO:0016212">
    <property type="term" value="F:kynurenine-oxoglutarate transaminase activity"/>
    <property type="evidence" value="ECO:0007669"/>
    <property type="project" value="TreeGrafter"/>
</dbReference>
<dbReference type="PANTHER" id="PTHR43807">
    <property type="entry name" value="FI04487P"/>
    <property type="match status" value="1"/>
</dbReference>
<dbReference type="SUPFAM" id="SSF53383">
    <property type="entry name" value="PLP-dependent transferases"/>
    <property type="match status" value="1"/>
</dbReference>
<protein>
    <recommendedName>
        <fullName evidence="6">Aminotransferase class I/classII large domain-containing protein</fullName>
    </recommendedName>
</protein>
<dbReference type="InterPro" id="IPR015424">
    <property type="entry name" value="PyrdxlP-dep_Trfase"/>
</dbReference>
<dbReference type="PROSITE" id="PS00105">
    <property type="entry name" value="AA_TRANSFER_CLASS_1"/>
    <property type="match status" value="1"/>
</dbReference>
<sequence length="418" mass="45831">MNIAEKGMEKLSSVAKTFTPSPIQELSHLAQRCNAINLAEGFPDFPAPPHIKNAAVSAINSDFNQYRLNPVVEIARHVQGICDQLAKLMKEMYSLDVDPLTDIAICCGQTEAFAAAVFAIIDRGDEVVLFDPSFETYEASITIAGGVPVYVALDPPNWTLDADKFMKSISSRTKAIVLNSPHNPTGKVFSRDELEIIAGACCTRDCLAITDEVYEHITFDQEKHISLASLPGMQERTIITSSLSKTFSVTGWRVGWAIAPAFIASAIRNIHVKITDSAPAPFQEAALTALTSPSEYFESLRRDYEFKRDYIVKLLAGIGFQIRFKPQGSFFLFAELPENCLLSDVEYVQELIKQAGVVAVPGCGFFHTNLSLEKSSQVDCGYQKRYIRFAFCKSNATLAAAAQNLGKLLGASGCLMLN</sequence>
<feature type="domain" description="Aminotransferase class I/classII large" evidence="6">
    <location>
        <begin position="36"/>
        <end position="364"/>
    </location>
</feature>
<dbReference type="InterPro" id="IPR015422">
    <property type="entry name" value="PyrdxlP-dep_Trfase_small"/>
</dbReference>
<evidence type="ECO:0000256" key="5">
    <source>
        <dbReference type="ARBA" id="ARBA00022898"/>
    </source>
</evidence>
<evidence type="ECO:0000313" key="8">
    <source>
        <dbReference type="Proteomes" id="UP000323000"/>
    </source>
</evidence>
<comment type="similarity">
    <text evidence="2">Belongs to the class-I pyridoxal-phosphate-dependent aminotransferase family.</text>
</comment>
<proteinExistence type="inferred from homology"/>
<dbReference type="InterPro" id="IPR015421">
    <property type="entry name" value="PyrdxlP-dep_Trfase_major"/>
</dbReference>
<gene>
    <name evidence="7" type="ORF">EZV62_010334</name>
</gene>
<accession>A0A5C7I2F1</accession>
<dbReference type="InterPro" id="IPR051326">
    <property type="entry name" value="Kynurenine-oxoglutarate_AT"/>
</dbReference>
<evidence type="ECO:0000313" key="7">
    <source>
        <dbReference type="EMBL" id="TXG63340.1"/>
    </source>
</evidence>
<keyword evidence="3" id="KW-0032">Aminotransferase</keyword>
<dbReference type="GO" id="GO:0005737">
    <property type="term" value="C:cytoplasm"/>
    <property type="evidence" value="ECO:0007669"/>
    <property type="project" value="TreeGrafter"/>
</dbReference>
<dbReference type="InterPro" id="IPR004838">
    <property type="entry name" value="NHTrfase_class1_PyrdxlP-BS"/>
</dbReference>
<dbReference type="Gene3D" id="3.40.640.10">
    <property type="entry name" value="Type I PLP-dependent aspartate aminotransferase-like (Major domain)"/>
    <property type="match status" value="1"/>
</dbReference>
<dbReference type="PANTHER" id="PTHR43807:SF12">
    <property type="entry name" value="AMINOTRANSFERASE, CLASSES I AND II FAMILY PROTEIN, EXPRESSED"/>
    <property type="match status" value="1"/>
</dbReference>
<keyword evidence="8" id="KW-1185">Reference proteome</keyword>
<evidence type="ECO:0000259" key="6">
    <source>
        <dbReference type="Pfam" id="PF00155"/>
    </source>
</evidence>
<evidence type="ECO:0000256" key="2">
    <source>
        <dbReference type="ARBA" id="ARBA00007441"/>
    </source>
</evidence>